<keyword evidence="3" id="KW-0862">Zinc</keyword>
<evidence type="ECO:0000313" key="7">
    <source>
        <dbReference type="Proteomes" id="UP001059934"/>
    </source>
</evidence>
<dbReference type="Proteomes" id="UP001059934">
    <property type="component" value="Chromosome"/>
</dbReference>
<dbReference type="EMBL" id="CP103416">
    <property type="protein sequence ID" value="UVW34180.1"/>
    <property type="molecule type" value="Genomic_DNA"/>
</dbReference>
<reference evidence="6" key="1">
    <citation type="submission" date="2022-08" db="EMBL/GenBank/DDBJ databases">
        <title>Catabolic pathway analysis in culturable SAR92 clade bacteria reveals their overlooked roles in DMSP degradation in coastal seas.</title>
        <authorList>
            <person name="He X."/>
            <person name="Zhang X."/>
            <person name="Zhang Y."/>
        </authorList>
    </citation>
    <scope>NUCLEOTIDE SEQUENCE</scope>
    <source>
        <strain evidence="6">H455</strain>
    </source>
</reference>
<feature type="domain" description="CENP-V/GFA" evidence="5">
    <location>
        <begin position="7"/>
        <end position="108"/>
    </location>
</feature>
<dbReference type="InterPro" id="IPR011057">
    <property type="entry name" value="Mss4-like_sf"/>
</dbReference>
<dbReference type="PANTHER" id="PTHR33337:SF40">
    <property type="entry name" value="CENP-V_GFA DOMAIN-CONTAINING PROTEIN-RELATED"/>
    <property type="match status" value="1"/>
</dbReference>
<accession>A0ABY5TJY3</accession>
<evidence type="ECO:0000256" key="4">
    <source>
        <dbReference type="ARBA" id="ARBA00023239"/>
    </source>
</evidence>
<proteinExistence type="inferred from homology"/>
<dbReference type="PANTHER" id="PTHR33337">
    <property type="entry name" value="GFA DOMAIN-CONTAINING PROTEIN"/>
    <property type="match status" value="1"/>
</dbReference>
<gene>
    <name evidence="6" type="ORF">NYF23_09110</name>
</gene>
<organism evidence="6 7">
    <name type="scientific">SAR92 clade bacterium H455</name>
    <dbReference type="NCBI Taxonomy" id="2974818"/>
    <lineage>
        <taxon>Bacteria</taxon>
        <taxon>Pseudomonadati</taxon>
        <taxon>Pseudomonadota</taxon>
        <taxon>Gammaproteobacteria</taxon>
        <taxon>Cellvibrionales</taxon>
        <taxon>Porticoccaceae</taxon>
        <taxon>SAR92 clade</taxon>
    </lineage>
</organism>
<comment type="similarity">
    <text evidence="1">Belongs to the Gfa family.</text>
</comment>
<evidence type="ECO:0000313" key="6">
    <source>
        <dbReference type="EMBL" id="UVW34180.1"/>
    </source>
</evidence>
<dbReference type="PROSITE" id="PS51891">
    <property type="entry name" value="CENP_V_GFA"/>
    <property type="match status" value="1"/>
</dbReference>
<keyword evidence="7" id="KW-1185">Reference proteome</keyword>
<evidence type="ECO:0000256" key="3">
    <source>
        <dbReference type="ARBA" id="ARBA00022833"/>
    </source>
</evidence>
<dbReference type="InterPro" id="IPR006913">
    <property type="entry name" value="CENP-V/GFA"/>
</dbReference>
<dbReference type="Gene3D" id="3.90.1590.10">
    <property type="entry name" value="glutathione-dependent formaldehyde- activating enzyme (gfa)"/>
    <property type="match status" value="1"/>
</dbReference>
<keyword evidence="2" id="KW-0479">Metal-binding</keyword>
<keyword evidence="4" id="KW-0456">Lyase</keyword>
<evidence type="ECO:0000256" key="2">
    <source>
        <dbReference type="ARBA" id="ARBA00022723"/>
    </source>
</evidence>
<dbReference type="Pfam" id="PF04828">
    <property type="entry name" value="GFA"/>
    <property type="match status" value="1"/>
</dbReference>
<protein>
    <submittedName>
        <fullName evidence="6">GFA family protein</fullName>
    </submittedName>
</protein>
<name>A0ABY5TJY3_9GAMM</name>
<evidence type="ECO:0000259" key="5">
    <source>
        <dbReference type="PROSITE" id="PS51891"/>
    </source>
</evidence>
<dbReference type="SUPFAM" id="SSF51316">
    <property type="entry name" value="Mss4-like"/>
    <property type="match status" value="1"/>
</dbReference>
<sequence length="140" mass="15832">MTHPASKTGQCLCGAVTFTATNVNTNLNACHCDMCRRWSGGPFMALSCGREVDFDGEENIAVFDSSEWAERGFCKQCGSHLFYRLKDTAEMEIPVGLFEGNTDDLKFELQVFIDHKPDYYSFANQTETMTEQQVIEKYVL</sequence>
<evidence type="ECO:0000256" key="1">
    <source>
        <dbReference type="ARBA" id="ARBA00005495"/>
    </source>
</evidence>